<dbReference type="GeneID" id="111299871"/>
<evidence type="ECO:0000313" key="3">
    <source>
        <dbReference type="RefSeq" id="XP_022751102.1"/>
    </source>
</evidence>
<reference evidence="3" key="1">
    <citation type="submission" date="2025-08" db="UniProtKB">
        <authorList>
            <consortium name="RefSeq"/>
        </authorList>
    </citation>
    <scope>IDENTIFICATION</scope>
    <source>
        <tissue evidence="3">Fruit stalk</tissue>
    </source>
</reference>
<dbReference type="GO" id="GO:0003714">
    <property type="term" value="F:transcription corepressor activity"/>
    <property type="evidence" value="ECO:0007669"/>
    <property type="project" value="InterPro"/>
</dbReference>
<dbReference type="AlphaFoldDB" id="A0A6P5ZF16"/>
<dbReference type="GO" id="GO:0006351">
    <property type="term" value="P:DNA-templated transcription"/>
    <property type="evidence" value="ECO:0007669"/>
    <property type="project" value="InterPro"/>
</dbReference>
<dbReference type="OrthoDB" id="525027at2759"/>
<gene>
    <name evidence="3" type="primary">LOC111299871</name>
</gene>
<organism evidence="2 3">
    <name type="scientific">Durio zibethinus</name>
    <name type="common">Durian</name>
    <dbReference type="NCBI Taxonomy" id="66656"/>
    <lineage>
        <taxon>Eukaryota</taxon>
        <taxon>Viridiplantae</taxon>
        <taxon>Streptophyta</taxon>
        <taxon>Embryophyta</taxon>
        <taxon>Tracheophyta</taxon>
        <taxon>Spermatophyta</taxon>
        <taxon>Magnoliopsida</taxon>
        <taxon>eudicotyledons</taxon>
        <taxon>Gunneridae</taxon>
        <taxon>Pentapetalae</taxon>
        <taxon>rosids</taxon>
        <taxon>malvids</taxon>
        <taxon>Malvales</taxon>
        <taxon>Malvaceae</taxon>
        <taxon>Helicteroideae</taxon>
        <taxon>Durio</taxon>
    </lineage>
</organism>
<accession>A0A6P5ZF16</accession>
<dbReference type="PANTHER" id="PTHR21243">
    <property type="entry name" value="PROTEIN SCAI"/>
    <property type="match status" value="1"/>
</dbReference>
<feature type="compositionally biased region" description="Polar residues" evidence="1">
    <location>
        <begin position="347"/>
        <end position="377"/>
    </location>
</feature>
<sequence length="606" mass="68664">MAEENDAVFKNFRALVESADHKFARVRDFPSYGRAQGQHYFQKVFKAYMRLWKHQQEHRTELVKSGLNRWEIGEIASRIGQLYFGQYMRTSEARFLVEAYVFYEAILKRRYFEGCKVKDLGVRFKELRFYARFLLVSLILNRTQMVKIVLEKLRALVDDCKANFQGTNFKEWKLIVQEIVRFMNVDTTFTITSARPFRYCAMLDCHPNSVAYMARFHAKKVLKFRDAILMSYHRNEVKFAELTLDAYRMLQCLEWEPSGSFYQNHPAEPKENGVAVDYSGASGVIDMNLAADMTDPTLPPNPRKAILYRPSVTHLIAVMATIIEELPPESVMLVYLSASGKPGHINASQLETSVGSRRTTKNKLASHNSIEHNSSAPESHVNGKKGSNDYYDDYLWLGPKSNGGSSNLYPGDIIPFTRRPIFLIIDSDNSHAFKVLHGAERGEKAALLLSPVRPMFKDPSSADIAQNGSQFTFFLTAPLQAFCQMVGFSLSDSDMEVLNSAENVLSTAFSKWEVILCKSPGLDLVWAQVLSDPFLRRLIVRFVFCRAVLSAFCPPEGSDQCLPLCLPQLPNSLSPKSDVVQSSVSQLADHLKVADCFHFENTKIGP</sequence>
<dbReference type="InterPro" id="IPR022709">
    <property type="entry name" value="SCAI"/>
</dbReference>
<dbReference type="RefSeq" id="XP_022751102.1">
    <property type="nucleotide sequence ID" value="XM_022895367.1"/>
</dbReference>
<proteinExistence type="predicted"/>
<dbReference type="KEGG" id="dzi:111299871"/>
<name>A0A6P5ZF16_DURZI</name>
<protein>
    <submittedName>
        <fullName evidence="3">Protein SCAI-like isoform X1</fullName>
    </submittedName>
</protein>
<feature type="region of interest" description="Disordered" evidence="1">
    <location>
        <begin position="347"/>
        <end position="383"/>
    </location>
</feature>
<dbReference type="Pfam" id="PF12070">
    <property type="entry name" value="SCAI"/>
    <property type="match status" value="1"/>
</dbReference>
<evidence type="ECO:0000256" key="1">
    <source>
        <dbReference type="SAM" id="MobiDB-lite"/>
    </source>
</evidence>
<keyword evidence="2" id="KW-1185">Reference proteome</keyword>
<evidence type="ECO:0000313" key="2">
    <source>
        <dbReference type="Proteomes" id="UP000515121"/>
    </source>
</evidence>
<dbReference type="Proteomes" id="UP000515121">
    <property type="component" value="Unplaced"/>
</dbReference>